<name>A0AAZ3S299_ONCTS</name>
<dbReference type="GO" id="GO:0030515">
    <property type="term" value="F:snoRNA binding"/>
    <property type="evidence" value="ECO:0007669"/>
    <property type="project" value="TreeGrafter"/>
</dbReference>
<dbReference type="Ensembl" id="ENSOTST00005177259.1">
    <property type="protein sequence ID" value="ENSOTSP00005146509.1"/>
    <property type="gene ID" value="ENSOTSG00005051473.1"/>
</dbReference>
<dbReference type="Proteomes" id="UP000694402">
    <property type="component" value="Unassembled WGS sequence"/>
</dbReference>
<dbReference type="GO" id="GO:0000462">
    <property type="term" value="P:maturation of SSU-rRNA from tricistronic rRNA transcript (SSU-rRNA, 5.8S rRNA, LSU-rRNA)"/>
    <property type="evidence" value="ECO:0007669"/>
    <property type="project" value="TreeGrafter"/>
</dbReference>
<comment type="subcellular location">
    <subcellularLocation>
        <location evidence="1">Nucleus</location>
        <location evidence="1">Nucleolus</location>
    </subcellularLocation>
</comment>
<keyword evidence="1" id="KW-0687">Ribonucleoprotein</keyword>
<dbReference type="InterPro" id="IPR040191">
    <property type="entry name" value="UTP10"/>
</dbReference>
<dbReference type="GO" id="GO:0030686">
    <property type="term" value="C:90S preribosome"/>
    <property type="evidence" value="ECO:0007669"/>
    <property type="project" value="TreeGrafter"/>
</dbReference>
<dbReference type="AlphaFoldDB" id="A0AAZ3S299"/>
<evidence type="ECO:0000313" key="3">
    <source>
        <dbReference type="Proteomes" id="UP000694402"/>
    </source>
</evidence>
<reference evidence="2" key="2">
    <citation type="submission" date="2025-08" db="UniProtKB">
        <authorList>
            <consortium name="Ensembl"/>
        </authorList>
    </citation>
    <scope>IDENTIFICATION</scope>
</reference>
<reference evidence="3" key="1">
    <citation type="journal article" date="2018" name="PLoS ONE">
        <title>Chinook salmon (Oncorhynchus tshawytscha) genome and transcriptome.</title>
        <authorList>
            <person name="Christensen K.A."/>
            <person name="Leong J.S."/>
            <person name="Sakhrani D."/>
            <person name="Biagi C.A."/>
            <person name="Minkley D.R."/>
            <person name="Withler R.E."/>
            <person name="Rondeau E.B."/>
            <person name="Koop B.F."/>
            <person name="Devlin R.H."/>
        </authorList>
    </citation>
    <scope>NUCLEOTIDE SEQUENCE [LARGE SCALE GENOMIC DNA]</scope>
</reference>
<comment type="function">
    <text evidence="1">Involved in nucleolar processing of pre-18S ribosomal RNA.</text>
</comment>
<accession>A0AAZ3S299</accession>
<dbReference type="GO" id="GO:0032040">
    <property type="term" value="C:small-subunit processome"/>
    <property type="evidence" value="ECO:0007669"/>
    <property type="project" value="TreeGrafter"/>
</dbReference>
<dbReference type="PANTHER" id="PTHR13457">
    <property type="entry name" value="BAP28"/>
    <property type="match status" value="1"/>
</dbReference>
<organism evidence="2 3">
    <name type="scientific">Oncorhynchus tshawytscha</name>
    <name type="common">Chinook salmon</name>
    <name type="synonym">Salmo tshawytscha</name>
    <dbReference type="NCBI Taxonomy" id="74940"/>
    <lineage>
        <taxon>Eukaryota</taxon>
        <taxon>Metazoa</taxon>
        <taxon>Chordata</taxon>
        <taxon>Craniata</taxon>
        <taxon>Vertebrata</taxon>
        <taxon>Euteleostomi</taxon>
        <taxon>Actinopterygii</taxon>
        <taxon>Neopterygii</taxon>
        <taxon>Teleostei</taxon>
        <taxon>Protacanthopterygii</taxon>
        <taxon>Salmoniformes</taxon>
        <taxon>Salmonidae</taxon>
        <taxon>Salmoninae</taxon>
        <taxon>Oncorhynchus</taxon>
    </lineage>
</organism>
<dbReference type="PANTHER" id="PTHR13457:SF1">
    <property type="entry name" value="HEAT REPEAT-CONTAINING PROTEIN 1"/>
    <property type="match status" value="1"/>
</dbReference>
<keyword evidence="1" id="KW-0690">Ribosome biogenesis</keyword>
<dbReference type="GO" id="GO:0034455">
    <property type="term" value="C:t-UTP complex"/>
    <property type="evidence" value="ECO:0007669"/>
    <property type="project" value="TreeGrafter"/>
</dbReference>
<protein>
    <recommendedName>
        <fullName evidence="1">HEAT repeat-containing protein 1</fullName>
    </recommendedName>
</protein>
<keyword evidence="1" id="KW-0698">rRNA processing</keyword>
<reference evidence="2" key="3">
    <citation type="submission" date="2025-09" db="UniProtKB">
        <authorList>
            <consortium name="Ensembl"/>
        </authorList>
    </citation>
    <scope>IDENTIFICATION</scope>
</reference>
<keyword evidence="3" id="KW-1185">Reference proteome</keyword>
<comment type="similarity">
    <text evidence="1">Belongs to the HEATR1/UTP10 family.</text>
</comment>
<evidence type="ECO:0000313" key="2">
    <source>
        <dbReference type="Ensembl" id="ENSOTSP00005146509.1"/>
    </source>
</evidence>
<dbReference type="GeneTree" id="ENSGT01120000277959"/>
<keyword evidence="1" id="KW-0539">Nucleus</keyword>
<evidence type="ECO:0000256" key="1">
    <source>
        <dbReference type="RuleBase" id="RU367065"/>
    </source>
</evidence>
<sequence>MAVQSFSFAAAVIRVESLSGLEDLLSIEPAFSEFQKTLFSQASVGLERGVQSNEVNEKPDTGILLFLARPSPHFLLKPVQKCIEWLIHSPPHG</sequence>
<dbReference type="GO" id="GO:0045943">
    <property type="term" value="P:positive regulation of transcription by RNA polymerase I"/>
    <property type="evidence" value="ECO:0007669"/>
    <property type="project" value="TreeGrafter"/>
</dbReference>
<proteinExistence type="inferred from homology"/>